<dbReference type="InterPro" id="IPR042320">
    <property type="entry name" value="MMS22-like"/>
</dbReference>
<dbReference type="WBParaSite" id="TCNE_0000249701-mRNA-1">
    <property type="protein sequence ID" value="TCNE_0000249701-mRNA-1"/>
    <property type="gene ID" value="TCNE_0000249701"/>
</dbReference>
<dbReference type="PANTHER" id="PTHR28547:SF1">
    <property type="entry name" value="PROTEIN MMS22-LIKE"/>
    <property type="match status" value="1"/>
</dbReference>
<dbReference type="Pfam" id="PF14910">
    <property type="entry name" value="MMS22L_N"/>
    <property type="match status" value="1"/>
</dbReference>
<evidence type="ECO:0000313" key="2">
    <source>
        <dbReference type="Proteomes" id="UP000050794"/>
    </source>
</evidence>
<reference evidence="3" key="1">
    <citation type="submission" date="2016-06" db="UniProtKB">
        <authorList>
            <consortium name="WormBaseParasite"/>
        </authorList>
    </citation>
    <scope>IDENTIFICATION</scope>
</reference>
<feature type="domain" description="Protein MMS22-like N-terminal" evidence="1">
    <location>
        <begin position="10"/>
        <end position="171"/>
    </location>
</feature>
<dbReference type="Proteomes" id="UP000050794">
    <property type="component" value="Unassembled WGS sequence"/>
</dbReference>
<evidence type="ECO:0000313" key="3">
    <source>
        <dbReference type="WBParaSite" id="TCNE_0000249701-mRNA-1"/>
    </source>
</evidence>
<dbReference type="GO" id="GO:0043596">
    <property type="term" value="C:nuclear replication fork"/>
    <property type="evidence" value="ECO:0007669"/>
    <property type="project" value="TreeGrafter"/>
</dbReference>
<dbReference type="GO" id="GO:0000724">
    <property type="term" value="P:double-strand break repair via homologous recombination"/>
    <property type="evidence" value="ECO:0007669"/>
    <property type="project" value="InterPro"/>
</dbReference>
<dbReference type="GO" id="GO:0031297">
    <property type="term" value="P:replication fork processing"/>
    <property type="evidence" value="ECO:0007669"/>
    <property type="project" value="InterPro"/>
</dbReference>
<proteinExistence type="predicted"/>
<dbReference type="PANTHER" id="PTHR28547">
    <property type="entry name" value="PROTEIN MMS22-LIKE"/>
    <property type="match status" value="1"/>
</dbReference>
<dbReference type="AlphaFoldDB" id="A0A183U1X7"/>
<name>A0A183U1X7_TOXCA</name>
<accession>A0A183U1X7</accession>
<sequence>LAGAESILQYYFNLLSASIMHPSTVNAIFESSRESGKAWLTAVKEQCDGNQLNEDADTWSIFVRIACVVCSRCESVWRSIKSRIFSKFTPKRFREMPISSLVHMLTLFISFAYTTEICEVSEKTIALIMSVFESSDKDRHEILLHAVHCLILLHRERELDDTRIANSLISMMDKLTEADASGLYAESYLYLAEKGIEVVSLGRFLPHMTSVDIGHILETSAHANRTPGCLWNVAVEKLLTSDFRHSIVFLSAQLRSRCEHSPLLASQGMSAISNTLLSEKSPSTDVALKFLVEFFHSFDSETFFPVESMLPLWFCIAMTHIESDGELRLMSWKSYVKNLQLAQQMTTTAITSGYNK</sequence>
<dbReference type="InterPro" id="IPR029425">
    <property type="entry name" value="MMS22L_N"/>
</dbReference>
<keyword evidence="2" id="KW-1185">Reference proteome</keyword>
<organism evidence="2 3">
    <name type="scientific">Toxocara canis</name>
    <name type="common">Canine roundworm</name>
    <dbReference type="NCBI Taxonomy" id="6265"/>
    <lineage>
        <taxon>Eukaryota</taxon>
        <taxon>Metazoa</taxon>
        <taxon>Ecdysozoa</taxon>
        <taxon>Nematoda</taxon>
        <taxon>Chromadorea</taxon>
        <taxon>Rhabditida</taxon>
        <taxon>Spirurina</taxon>
        <taxon>Ascaridomorpha</taxon>
        <taxon>Ascaridoidea</taxon>
        <taxon>Toxocaridae</taxon>
        <taxon>Toxocara</taxon>
    </lineage>
</organism>
<evidence type="ECO:0000259" key="1">
    <source>
        <dbReference type="Pfam" id="PF14910"/>
    </source>
</evidence>
<protein>
    <submittedName>
        <fullName evidence="3">MMS22L_N domain-containing protein</fullName>
    </submittedName>
</protein>